<dbReference type="InterPro" id="IPR051785">
    <property type="entry name" value="MMCE/EMCE_epimerase"/>
</dbReference>
<evidence type="ECO:0000256" key="1">
    <source>
        <dbReference type="ARBA" id="ARBA00022723"/>
    </source>
</evidence>
<comment type="caution">
    <text evidence="3">The sequence shown here is derived from an EMBL/GenBank/DDBJ whole genome shotgun (WGS) entry which is preliminary data.</text>
</comment>
<name>A0ABP7CW80_9MICO</name>
<dbReference type="PANTHER" id="PTHR43048:SF5">
    <property type="entry name" value="BLR5325 PROTEIN"/>
    <property type="match status" value="1"/>
</dbReference>
<sequence>MTGVRRFDHVGITVADLDTVTAFFVGIGLEPTGPRMVVEGEFLDTVIGIPGARTEIVMLRPPDGGTCLELSSFARPEHEPGSPTAMANELGLRNVAFEVDDLRSVLERLGADGYGLVGGVGEYEGVWRMAYVRGPEGIIVSLAERLEHA</sequence>
<dbReference type="InterPro" id="IPR037523">
    <property type="entry name" value="VOC_core"/>
</dbReference>
<organism evidence="3 4">
    <name type="scientific">Terrabacter ginsenosidimutans</name>
    <dbReference type="NCBI Taxonomy" id="490575"/>
    <lineage>
        <taxon>Bacteria</taxon>
        <taxon>Bacillati</taxon>
        <taxon>Actinomycetota</taxon>
        <taxon>Actinomycetes</taxon>
        <taxon>Micrococcales</taxon>
        <taxon>Intrasporangiaceae</taxon>
        <taxon>Terrabacter</taxon>
    </lineage>
</organism>
<evidence type="ECO:0000313" key="4">
    <source>
        <dbReference type="Proteomes" id="UP001501468"/>
    </source>
</evidence>
<protein>
    <submittedName>
        <fullName evidence="3">VOC family protein</fullName>
    </submittedName>
</protein>
<dbReference type="Pfam" id="PF13669">
    <property type="entry name" value="Glyoxalase_4"/>
    <property type="match status" value="1"/>
</dbReference>
<keyword evidence="1" id="KW-0479">Metal-binding</keyword>
<keyword evidence="4" id="KW-1185">Reference proteome</keyword>
<dbReference type="Proteomes" id="UP001501468">
    <property type="component" value="Unassembled WGS sequence"/>
</dbReference>
<dbReference type="PANTHER" id="PTHR43048">
    <property type="entry name" value="METHYLMALONYL-COA EPIMERASE"/>
    <property type="match status" value="1"/>
</dbReference>
<dbReference type="InterPro" id="IPR029068">
    <property type="entry name" value="Glyas_Bleomycin-R_OHBP_Dase"/>
</dbReference>
<dbReference type="RefSeq" id="WP_344942439.1">
    <property type="nucleotide sequence ID" value="NZ_BAABDC010000001.1"/>
</dbReference>
<reference evidence="4" key="1">
    <citation type="journal article" date="2019" name="Int. J. Syst. Evol. Microbiol.">
        <title>The Global Catalogue of Microorganisms (GCM) 10K type strain sequencing project: providing services to taxonomists for standard genome sequencing and annotation.</title>
        <authorList>
            <consortium name="The Broad Institute Genomics Platform"/>
            <consortium name="The Broad Institute Genome Sequencing Center for Infectious Disease"/>
            <person name="Wu L."/>
            <person name="Ma J."/>
        </authorList>
    </citation>
    <scope>NUCLEOTIDE SEQUENCE [LARGE SCALE GENOMIC DNA]</scope>
    <source>
        <strain evidence="4">JCM 17125</strain>
    </source>
</reference>
<proteinExistence type="predicted"/>
<gene>
    <name evidence="3" type="ORF">GCM10022399_10100</name>
</gene>
<dbReference type="CDD" id="cd08353">
    <property type="entry name" value="VOC_like"/>
    <property type="match status" value="1"/>
</dbReference>
<dbReference type="PROSITE" id="PS51819">
    <property type="entry name" value="VOC"/>
    <property type="match status" value="1"/>
</dbReference>
<feature type="domain" description="VOC" evidence="2">
    <location>
        <begin position="6"/>
        <end position="145"/>
    </location>
</feature>
<evidence type="ECO:0000313" key="3">
    <source>
        <dbReference type="EMBL" id="GAA3695542.1"/>
    </source>
</evidence>
<dbReference type="SUPFAM" id="SSF54593">
    <property type="entry name" value="Glyoxalase/Bleomycin resistance protein/Dihydroxybiphenyl dioxygenase"/>
    <property type="match status" value="1"/>
</dbReference>
<evidence type="ECO:0000259" key="2">
    <source>
        <dbReference type="PROSITE" id="PS51819"/>
    </source>
</evidence>
<accession>A0ABP7CW80</accession>
<dbReference type="EMBL" id="BAABDC010000001">
    <property type="protein sequence ID" value="GAA3695542.1"/>
    <property type="molecule type" value="Genomic_DNA"/>
</dbReference>
<dbReference type="Gene3D" id="3.10.180.10">
    <property type="entry name" value="2,3-Dihydroxybiphenyl 1,2-Dioxygenase, domain 1"/>
    <property type="match status" value="1"/>
</dbReference>